<evidence type="ECO:0000259" key="3">
    <source>
        <dbReference type="PROSITE" id="PS50977"/>
    </source>
</evidence>
<name>A0A197ZY55_9BACL</name>
<evidence type="ECO:0000313" key="5">
    <source>
        <dbReference type="Proteomes" id="UP000078454"/>
    </source>
</evidence>
<dbReference type="GO" id="GO:0003677">
    <property type="term" value="F:DNA binding"/>
    <property type="evidence" value="ECO:0007669"/>
    <property type="project" value="UniProtKB-UniRule"/>
</dbReference>
<dbReference type="PROSITE" id="PS50977">
    <property type="entry name" value="HTH_TETR_2"/>
    <property type="match status" value="1"/>
</dbReference>
<feature type="domain" description="HTH tetR-type" evidence="3">
    <location>
        <begin position="13"/>
        <end position="73"/>
    </location>
</feature>
<dbReference type="Proteomes" id="UP000078454">
    <property type="component" value="Unassembled WGS sequence"/>
</dbReference>
<dbReference type="OrthoDB" id="9810250at2"/>
<dbReference type="PANTHER" id="PTHR43479:SF7">
    <property type="entry name" value="TETR-FAMILY TRANSCRIPTIONAL REGULATOR"/>
    <property type="match status" value="1"/>
</dbReference>
<proteinExistence type="predicted"/>
<dbReference type="EMBL" id="LYPB01000091">
    <property type="protein sequence ID" value="OAS14104.1"/>
    <property type="molecule type" value="Genomic_DNA"/>
</dbReference>
<gene>
    <name evidence="4" type="ORF">A8708_12140</name>
</gene>
<dbReference type="InterPro" id="IPR009057">
    <property type="entry name" value="Homeodomain-like_sf"/>
</dbReference>
<comment type="caution">
    <text evidence="4">The sequence shown here is derived from an EMBL/GenBank/DDBJ whole genome shotgun (WGS) entry which is preliminary data.</text>
</comment>
<dbReference type="RefSeq" id="WP_068670428.1">
    <property type="nucleotide sequence ID" value="NZ_LYPB01000091.1"/>
</dbReference>
<dbReference type="Pfam" id="PF00440">
    <property type="entry name" value="TetR_N"/>
    <property type="match status" value="1"/>
</dbReference>
<reference evidence="4 5" key="1">
    <citation type="submission" date="2016-05" db="EMBL/GenBank/DDBJ databases">
        <title>Paenibacillus sp. 1ZS3-15 nov., isolated from the rhizosphere soil.</title>
        <authorList>
            <person name="Zhang X.X."/>
            <person name="Zhang J."/>
        </authorList>
    </citation>
    <scope>NUCLEOTIDE SEQUENCE [LARGE SCALE GENOMIC DNA]</scope>
    <source>
        <strain evidence="4 5">1ZS3-15</strain>
    </source>
</reference>
<feature type="DNA-binding region" description="H-T-H motif" evidence="2">
    <location>
        <begin position="36"/>
        <end position="55"/>
    </location>
</feature>
<dbReference type="PANTHER" id="PTHR43479">
    <property type="entry name" value="ACREF/ENVCD OPERON REPRESSOR-RELATED"/>
    <property type="match status" value="1"/>
</dbReference>
<keyword evidence="1 2" id="KW-0238">DNA-binding</keyword>
<dbReference type="InterPro" id="IPR050624">
    <property type="entry name" value="HTH-type_Tx_Regulator"/>
</dbReference>
<evidence type="ECO:0000313" key="4">
    <source>
        <dbReference type="EMBL" id="OAS14104.1"/>
    </source>
</evidence>
<sequence length="204" mass="23912">MSQITKKTDRRIVRSKLALREALLALMSQKPFTSISITEIVEFANYNRGTFYANYESKEDLLDDMIDNLTEQLLQSFRAPYEHVDVFRIQELPAKSVMIFDHFYQNSAIYTTLMRSDVLPKLKEKMLHALIKITQEELSYPDQDDEIDQELMSIYSIHALLGLIFHWIESEFKYSPSYMQDQLIKLINWRPTSAKTVVKSSRDG</sequence>
<evidence type="ECO:0000256" key="2">
    <source>
        <dbReference type="PROSITE-ProRule" id="PRU00335"/>
    </source>
</evidence>
<dbReference type="InterPro" id="IPR039532">
    <property type="entry name" value="TetR_C_Firmicutes"/>
</dbReference>
<organism evidence="4 5">
    <name type="scientific">Paenibacillus oryzisoli</name>
    <dbReference type="NCBI Taxonomy" id="1850517"/>
    <lineage>
        <taxon>Bacteria</taxon>
        <taxon>Bacillati</taxon>
        <taxon>Bacillota</taxon>
        <taxon>Bacilli</taxon>
        <taxon>Bacillales</taxon>
        <taxon>Paenibacillaceae</taxon>
        <taxon>Paenibacillus</taxon>
    </lineage>
</organism>
<dbReference type="Pfam" id="PF14278">
    <property type="entry name" value="TetR_C_8"/>
    <property type="match status" value="1"/>
</dbReference>
<dbReference type="STRING" id="1850517.A8708_12140"/>
<protein>
    <submittedName>
        <fullName evidence="4">TetR family transcriptional regulator</fullName>
    </submittedName>
</protein>
<dbReference type="SUPFAM" id="SSF46689">
    <property type="entry name" value="Homeodomain-like"/>
    <property type="match status" value="1"/>
</dbReference>
<dbReference type="AlphaFoldDB" id="A0A197ZY55"/>
<dbReference type="InterPro" id="IPR001647">
    <property type="entry name" value="HTH_TetR"/>
</dbReference>
<accession>A0A197ZY55</accession>
<evidence type="ECO:0000256" key="1">
    <source>
        <dbReference type="ARBA" id="ARBA00023125"/>
    </source>
</evidence>
<dbReference type="Gene3D" id="1.10.357.10">
    <property type="entry name" value="Tetracycline Repressor, domain 2"/>
    <property type="match status" value="1"/>
</dbReference>
<keyword evidence="5" id="KW-1185">Reference proteome</keyword>